<feature type="chain" id="PRO_5047257329" evidence="2">
    <location>
        <begin position="20"/>
        <end position="202"/>
    </location>
</feature>
<gene>
    <name evidence="3" type="ORF">J2S49_000296</name>
</gene>
<keyword evidence="4" id="KW-1185">Reference proteome</keyword>
<dbReference type="EMBL" id="JAUSQW010000001">
    <property type="protein sequence ID" value="MDP9800220.1"/>
    <property type="molecule type" value="Genomic_DNA"/>
</dbReference>
<protein>
    <submittedName>
        <fullName evidence="3">Thioredoxin-related protein</fullName>
    </submittedName>
</protein>
<proteinExistence type="predicted"/>
<evidence type="ECO:0000256" key="2">
    <source>
        <dbReference type="SAM" id="SignalP"/>
    </source>
</evidence>
<comment type="caution">
    <text evidence="3">The sequence shown here is derived from an EMBL/GenBank/DDBJ whole genome shotgun (WGS) entry which is preliminary data.</text>
</comment>
<keyword evidence="2" id="KW-0732">Signal</keyword>
<evidence type="ECO:0000256" key="1">
    <source>
        <dbReference type="SAM" id="MobiDB-lite"/>
    </source>
</evidence>
<feature type="signal peptide" evidence="2">
    <location>
        <begin position="1"/>
        <end position="19"/>
    </location>
</feature>
<accession>A0ABT9N9N8</accession>
<feature type="region of interest" description="Disordered" evidence="1">
    <location>
        <begin position="43"/>
        <end position="69"/>
    </location>
</feature>
<dbReference type="PROSITE" id="PS51257">
    <property type="entry name" value="PROKAR_LIPOPROTEIN"/>
    <property type="match status" value="1"/>
</dbReference>
<sequence length="202" mass="22176">MKRQLTVLLIVLFVLAACARAGSPDAGASASVKAAASVASAEEPSPTSAYTLPPRPHVPKPSFTPSGDREKDLDAFGRYALKVYSYTMATRDLSLWNALSAPECTFCNNTRKEVENGEAGQWSQVDFTVKKQKTFRAYQRENVYRLDYLVDRSEYTEYRATSGDTTKPATHALALGVLEAGENLRLISWEIAKPEAFGSSLK</sequence>
<evidence type="ECO:0000313" key="3">
    <source>
        <dbReference type="EMBL" id="MDP9800220.1"/>
    </source>
</evidence>
<dbReference type="Proteomes" id="UP001235966">
    <property type="component" value="Unassembled WGS sequence"/>
</dbReference>
<reference evidence="3 4" key="1">
    <citation type="submission" date="2023-07" db="EMBL/GenBank/DDBJ databases">
        <title>Sequencing the genomes of 1000 actinobacteria strains.</title>
        <authorList>
            <person name="Klenk H.-P."/>
        </authorList>
    </citation>
    <scope>NUCLEOTIDE SEQUENCE [LARGE SCALE GENOMIC DNA]</scope>
    <source>
        <strain evidence="3 4">DSM 102162</strain>
    </source>
</reference>
<dbReference type="RefSeq" id="WP_278057617.1">
    <property type="nucleotide sequence ID" value="NZ_CP121247.1"/>
</dbReference>
<organism evidence="3 4">
    <name type="scientific">Arcanobacterium wilhelmae</name>
    <dbReference type="NCBI Taxonomy" id="1803177"/>
    <lineage>
        <taxon>Bacteria</taxon>
        <taxon>Bacillati</taxon>
        <taxon>Actinomycetota</taxon>
        <taxon>Actinomycetes</taxon>
        <taxon>Actinomycetales</taxon>
        <taxon>Actinomycetaceae</taxon>
        <taxon>Arcanobacterium</taxon>
    </lineage>
</organism>
<evidence type="ECO:0000313" key="4">
    <source>
        <dbReference type="Proteomes" id="UP001235966"/>
    </source>
</evidence>
<name>A0ABT9N9N8_9ACTO</name>